<dbReference type="InterPro" id="IPR044023">
    <property type="entry name" value="Ig_7"/>
</dbReference>
<feature type="domain" description="Ig-like" evidence="1">
    <location>
        <begin position="931"/>
        <end position="1015"/>
    </location>
</feature>
<dbReference type="InterPro" id="IPR013783">
    <property type="entry name" value="Ig-like_fold"/>
</dbReference>
<evidence type="ECO:0000313" key="3">
    <source>
        <dbReference type="Proteomes" id="UP000183788"/>
    </source>
</evidence>
<dbReference type="STRING" id="1004.SAMN05661012_01079"/>
<evidence type="ECO:0000313" key="2">
    <source>
        <dbReference type="EMBL" id="SFW31967.1"/>
    </source>
</evidence>
<dbReference type="InterPro" id="IPR026341">
    <property type="entry name" value="T9SS_type_B"/>
</dbReference>
<gene>
    <name evidence="2" type="ORF">SAMN05661012_01079</name>
</gene>
<protein>
    <submittedName>
        <fullName evidence="2">Gliding motility-associated C-terminal domain-containing protein</fullName>
    </submittedName>
</protein>
<dbReference type="RefSeq" id="WP_143150632.1">
    <property type="nucleotide sequence ID" value="NZ_FPIZ01000003.1"/>
</dbReference>
<dbReference type="Pfam" id="PF19081">
    <property type="entry name" value="Ig_7"/>
    <property type="match status" value="1"/>
</dbReference>
<dbReference type="NCBIfam" id="TIGR04131">
    <property type="entry name" value="Bac_Flav_CTERM"/>
    <property type="match status" value="1"/>
</dbReference>
<accession>A0A1K1N9F9</accession>
<name>A0A1K1N9F9_9BACT</name>
<dbReference type="Gene3D" id="2.60.40.10">
    <property type="entry name" value="Immunoglobulins"/>
    <property type="match status" value="2"/>
</dbReference>
<dbReference type="Proteomes" id="UP000183788">
    <property type="component" value="Unassembled WGS sequence"/>
</dbReference>
<sequence length="3453" mass="360982">MKKILILLYSLLFLVTGITRAQYVYFNIPDTVCMSTNNSTSDQAKFVSMNAVLSSNQNGKASWQITTPNGTDADYTILYSDVNSTVKATQLSNTQALTIQFLVPGAYTFVVTMKRTGGQSDIVRTKKVVAVDCTIQTCSGGNAVMPGFSENFGVLPSNATRMAYSPSSAITYIYQSKDPLNDNYYAISNTTRLRDEWVDAADHSGLNRGGMLVANSDYTPSIFFQKEVNGLCRGSVYNFSAWLLNTDSSVVLNSNCVSDYKYAGVTFQVLNKANPSQILAEFKTYAVSMNISKTQWQRYGGSFTVPSGVTDVIVRIKNNFPGGCGNDIAVDDIEFQYCSPVITAKIEGQANNLKEVLCEGAPTIITSSYTPSTYFTNPEYQWEMSDDGGITWFNVPYGTANKDTLVIAEGELTATKNVAADYFFRVRIYESGSSAQTCAAPSSAVKITILPMPTLYLTKSQVCDGAIVELQASGGFQYFNWDDLPDSIHVAKRQIQVLSDTTIKVYGHIYYGIGDVKECVDSNSATILHDDKPIVEISGTPSSICVGNNITFSVNDALNVDSTKGHIYWYKGTDSTGTYLIDGEDKTSLTYTTQTIADTLFTVVVKVGSCIVQSAPFKVNLTEVPVPTPGKHLIQCVETGTGRFQFGRTNPTGITGTWSIIGVEGPAITDPLNVDFADYVSMGNPNNGNYAFEIYHPGTTVYLQWRAQAKANANCVGYAYDTMTLVAGATIASAGNDTTQCGTQNVFQMNANQPNIDGTGIFAENGAWTIISGNPANVAIADTSAYNTTVTITPIGTPRDVVLQWAISNTIGCATSYDTVILHYAAVPTVTLVPVTICNTSTSFSLDTTATTGNPTYYSIAAAGTNAMPGFSAVAETPITTWPIPVTVPAGVAAGTYDFLLTVRNDNGGCTNTIPFSVKVESPTVDPTGVTVGSPNICTTGTTTLTVTGGTLGKNPDGTDAAQWVWYAGGCGTGTPIGTGPTITVTVSATTTFYVRAEGTGLCAFSNCASGTVTVYTAPAASNAGPDQTHCNDSLFTMAANAATVGAGKWSVISGTVTIPAADSANPTANFLVLAGDSATLAWTITNGVCITSDQVVLKNYKQPVKADAGPDSIKNCNTTAFVMSATAASPATATGTWSAWSGSKAVINPADLHVPNARVTLPVGDTATLIWTVVNGTCSSVDSVKLFNYAPPTTADAGVDTIKHCMDPSFTMAANTPTIGIGKWSVKSGSAAIAPADSSKVNAVITVPNGSSAVLTWTVTNGTCTSSDDIVLINYQSPVPANAGLDSIVQCNNPVFTMAATAASPATAVGKWSLYPGSKANISPADTAKINAVINLPAGDTATAFWTVTNGVCWSRDSIFLRNYQAPAKPNVGADQVHCNDSIFNITITAPAIGAGSWTLSKATSHIVTSTTTSITIQVPAGDSVLAIYKVVNGTCDAADTVKLLNNMKPADADAGPDQHQCNNPSFSLVANTPNVPGASGLWSKPIGSTANFTASPNSATTTVSIPVGDSSMLFWTITNGTCVDTDTMWIVNNNPPAAANAGPDTIKHCNTAAFAMTANAPSVAGATGTWTVVSPASYTIAVADEHNPTATFNVTAGNTVELRWTITNLGCTSADNIVLINYEQPTAVGAGADQTKCAGTAFVTNATAANVAGAIGTWRVASGTAVITAGEEHLTNAHVTIPNGQSAVLHWVVTNGICADSAAVTLTNLLTPSAAAIPQDSIKHCNDSAFVMSANAPDVLGATGTWSFKGTALPSNPNDPNATIFVSAGDSVWAYWTISNGTCPTTDSIKLVNYMAPTAAALPADMHQCMTTTFPVTANAPDVPGAVGTWAVIKGSASFNPADLHLTSTTFTVANGDSAYITWTITNNLCSSVDTIKLYNYQQPVQADAGPAQIQQCNTSAFTMQATAASPATAVGKWSLYPGSKANNLNLADSTNPNAVFTLPAGDSATAIWTVTNGVCSSADVVLLMNSAMPDQANAGVDSIRQCSTTTFTMAANTPTVTGATGKWTLSNTRSNMAPADTSNPAAVITVPVGDSVIATWTITNGACATTDKIKLVNYAQPTTANAGPDQRKCATTTFTMAANTPAIGTGVWTLSTARANIANIDLNKPNAVITVPVGDSVIATWTITNGVCTTSDDVKLVNDAMPTTANAGPVQTHCSDSAFIMAANIPTVGTGAWSFYTGTKATIAGTDINIPTAKIFVPAGDTATAIWTITNNSCTTSSTVFLKNDKMPEAANAGPDQTHCNDSAFIMAATPGAITGSVGTWAVLSGTATFAVTDKNNPNAKMIVLAGTSATLQWTLSNGTCTGTPDLVTLTNLGPVLGNTISADQTLCASQTPAALTGTLTLGGGNGTFTYQWQMSTTSASAGFANVTTGTGGTAATYTPAALTADTVWFRRIVTSGSCLNATSNVVKLRRITTNPVVVSVPASLTTNCVAGKDYTTMFGTPVFSHQPFSNEALTVTYTDNTQTPDACHTIISRTWTATDRCGLTTTAQQTITVVDTTAPKFTTAAPANVTASCDNVPAAVTLTATDDCDGTRPIIPIETRVDIPGQCSSNYFLIRKWVAVDKCGNVSDTLRQTVTVKDTTGPVFNGTAPANVTVDCDKVPPAVTLTANDNCTPGTIIAKMVDTRQTISGAKCSNTYQLTRTWTATDNCGNSTILKQIITVIDTTRPVFNTIPVADTTVNCDGVPGLPTITATDNCTASVSVKVSQTKVFLSTTCSNNYRLTRTWTATDDCGNVATMKQVITVQDTTRPAFIIAPPADTTVSCSAVPTPPVNIKVTDNCSATSNVKVTYSQTRQSITGSCASNYQLIRVWTAKDECGNTNTVRQVITVVDTTKPVIDPAPAAVTVTCGGTIPAAATLYATDNCDGNFPKRATMTTDPYTVDACNGYTITRRWNVTDACGNAAIERVQLITVVACPKPALDTALPMNCSDNTKFALQLKTKVSKPTFTLQSVYPAGTVTAPKTQTSNVFDLNGATQATFIVTDGVTGCVSDPVTYNLRYVTKPTVNLGNDVAICEGSTVTLDAGAANASAGYTIKWSTGAATQQINVSTAGTYTATVTNNGCSATDTVKVTVNQPPVITLKDATICSGDSVKLNAYVQGASYSWNTGDTKASITVGTAGTYTVDVTLKGCTVTTQSTVTVSTPPNITLTPDTAICAGETVMLQVEPDGGTVRWLDGSLTNSIVVAKTGDYWVTVTKGACVVNDTVRVTNKGNINFDLGPNKDICTGGLVVLDATNPDVTSYLWNDGTTDPIKEVSSPGTYIVKVLDRFCNTLITDSVKVTVAGIGNISLGNDTTICIGQTLTLNPNAGSGNSIRWQDGATTPTYVVTTTGYYTVTVYNNCGTVSDDITVTYKACEGKPNFPNAFTPNGDGHNDTFKPIVTGTMYDYDLRIYNRWGEQIFLSKDSKTGWDGRYQGTLVDVGTYVWMLSYKKLLGGPVNVVKGEVTVIR</sequence>
<proteinExistence type="predicted"/>
<dbReference type="OrthoDB" id="599464at2"/>
<evidence type="ECO:0000259" key="1">
    <source>
        <dbReference type="Pfam" id="PF19081"/>
    </source>
</evidence>
<reference evidence="2 3" key="1">
    <citation type="submission" date="2016-11" db="EMBL/GenBank/DDBJ databases">
        <authorList>
            <person name="Jaros S."/>
            <person name="Januszkiewicz K."/>
            <person name="Wedrychowicz H."/>
        </authorList>
    </citation>
    <scope>NUCLEOTIDE SEQUENCE [LARGE SCALE GENOMIC DNA]</scope>
    <source>
        <strain evidence="2 3">DSM 784</strain>
    </source>
</reference>
<organism evidence="2 3">
    <name type="scientific">Chitinophaga sancti</name>
    <dbReference type="NCBI Taxonomy" id="1004"/>
    <lineage>
        <taxon>Bacteria</taxon>
        <taxon>Pseudomonadati</taxon>
        <taxon>Bacteroidota</taxon>
        <taxon>Chitinophagia</taxon>
        <taxon>Chitinophagales</taxon>
        <taxon>Chitinophagaceae</taxon>
        <taxon>Chitinophaga</taxon>
    </lineage>
</organism>
<dbReference type="Pfam" id="PF13585">
    <property type="entry name" value="CHU_C"/>
    <property type="match status" value="1"/>
</dbReference>
<dbReference type="EMBL" id="FPIZ01000003">
    <property type="protein sequence ID" value="SFW31967.1"/>
    <property type="molecule type" value="Genomic_DNA"/>
</dbReference>